<evidence type="ECO:0000256" key="1">
    <source>
        <dbReference type="SAM" id="MobiDB-lite"/>
    </source>
</evidence>
<feature type="compositionally biased region" description="Polar residues" evidence="1">
    <location>
        <begin position="424"/>
        <end position="440"/>
    </location>
</feature>
<feature type="region of interest" description="Disordered" evidence="1">
    <location>
        <begin position="317"/>
        <end position="338"/>
    </location>
</feature>
<evidence type="ECO:0000313" key="4">
    <source>
        <dbReference type="RefSeq" id="XP_026672354.1"/>
    </source>
</evidence>
<feature type="compositionally biased region" description="Basic and acidic residues" evidence="1">
    <location>
        <begin position="400"/>
        <end position="423"/>
    </location>
</feature>
<feature type="domain" description="BRCT" evidence="2">
    <location>
        <begin position="712"/>
        <end position="785"/>
    </location>
</feature>
<dbReference type="SUPFAM" id="SSF52113">
    <property type="entry name" value="BRCT domain"/>
    <property type="match status" value="2"/>
</dbReference>
<feature type="compositionally biased region" description="Basic residues" evidence="1">
    <location>
        <begin position="522"/>
        <end position="541"/>
    </location>
</feature>
<dbReference type="CDD" id="cd17736">
    <property type="entry name" value="BRCT_microcephalin_rpt2"/>
    <property type="match status" value="1"/>
</dbReference>
<feature type="domain" description="BRCT" evidence="2">
    <location>
        <begin position="590"/>
        <end position="691"/>
    </location>
</feature>
<evidence type="ECO:0000259" key="2">
    <source>
        <dbReference type="PROSITE" id="PS50172"/>
    </source>
</evidence>
<dbReference type="GO" id="GO:0000278">
    <property type="term" value="P:mitotic cell cycle"/>
    <property type="evidence" value="ECO:0007669"/>
    <property type="project" value="TreeGrafter"/>
</dbReference>
<dbReference type="AlphaFoldDB" id="A0AAJ7WDN3"/>
<organism evidence="3 4">
    <name type="scientific">Ceratina calcarata</name>
    <dbReference type="NCBI Taxonomy" id="156304"/>
    <lineage>
        <taxon>Eukaryota</taxon>
        <taxon>Metazoa</taxon>
        <taxon>Ecdysozoa</taxon>
        <taxon>Arthropoda</taxon>
        <taxon>Hexapoda</taxon>
        <taxon>Insecta</taxon>
        <taxon>Pterygota</taxon>
        <taxon>Neoptera</taxon>
        <taxon>Endopterygota</taxon>
        <taxon>Hymenoptera</taxon>
        <taxon>Apocrita</taxon>
        <taxon>Aculeata</taxon>
        <taxon>Apoidea</taxon>
        <taxon>Anthophila</taxon>
        <taxon>Apidae</taxon>
        <taxon>Ceratina</taxon>
        <taxon>Zadontomerus</taxon>
    </lineage>
</organism>
<reference evidence="4" key="1">
    <citation type="submission" date="2025-08" db="UniProtKB">
        <authorList>
            <consortium name="RefSeq"/>
        </authorList>
    </citation>
    <scope>IDENTIFICATION</scope>
    <source>
        <tissue evidence="4">Whole body</tissue>
    </source>
</reference>
<dbReference type="InterPro" id="IPR036420">
    <property type="entry name" value="BRCT_dom_sf"/>
</dbReference>
<dbReference type="InterPro" id="IPR001357">
    <property type="entry name" value="BRCT_dom"/>
</dbReference>
<dbReference type="PROSITE" id="PS50172">
    <property type="entry name" value="BRCT"/>
    <property type="match status" value="2"/>
</dbReference>
<proteinExistence type="predicted"/>
<keyword evidence="3" id="KW-1185">Reference proteome</keyword>
<protein>
    <submittedName>
        <fullName evidence="4">Uncharacterized protein LOC108628237 isoform X1</fullName>
    </submittedName>
</protein>
<dbReference type="Proteomes" id="UP000694925">
    <property type="component" value="Unplaced"/>
</dbReference>
<feature type="region of interest" description="Disordered" evidence="1">
    <location>
        <begin position="499"/>
        <end position="541"/>
    </location>
</feature>
<name>A0AAJ7WDN3_9HYME</name>
<sequence length="786" mass="88387">MMKNKKKRFDVLSANTSYRRPRSSLKVNLSCASNLTDSGNDSLDFDVNNITSYGIPLKNVSIVLERIDTNKENKLVETSVTSTIKPNLSSNNSLKNRLSTKIADAVDIIEHNNGKNDTNQDICNTPKTTCRNKKLKRTNGLGILRKIYDLEEHLNVCENVNLVSHVSKELAQLRSRISNDNDPMLMEIDEIPCSSKETNNDKLDCSIICRNRLSQSSILSISESAFTEVPIGCSTMIDDNVSDEEDNEHPAHTSIQEVLRNNCQSNHLIRVPQQVSDELVAQSVYGKETVAIETDSVNTVRTSLNVNTSVDVINSKNSSRCKQEDSKNGISKNKRRNRHSIVSSLMQESTDTVRTSLQMNTSYTSNQLQNNINIDTTKISTTESIKILDFCDANNTGKNNLDDQRTNSHKRTSQDEVTSEKIDSNCNENGTTTSSSIVNETTDKIETERNENIKDSITVPNAKKGKRKLLPLHECSKLVSFTPVQNECPFPRSLTFRKQFREKKNNKYNKSNSGNTGERSMIKKKKSHDKEKKTQRKPRKVISKKIIVKKIADKDILMKLSENTENCKPEIANVCAPNGSSNDFQSRRVSKKKRTQRLYIVTTGLSNDFNYHRCSSCSYRDKSLVKSVVRALGSAKIEPNVTKNTTHVVTTGVRTINLLHGIIRGCWLVGLEWVLKSLESKEWLIPEDYEMAHFSKAVSENRKDRQLFGKSYIPELFTACGPMYIEKTTKIPFDALIDLVKAAGGCITNNPETAKILVGSGGLKETWILDCITSGELQSYNQYRHS</sequence>
<accession>A0AAJ7WDN3</accession>
<gene>
    <name evidence="4" type="primary">LOC108628237</name>
</gene>
<dbReference type="PANTHER" id="PTHR14625">
    <property type="entry name" value="MICROCEPHALIN"/>
    <property type="match status" value="1"/>
</dbReference>
<dbReference type="RefSeq" id="XP_026672354.1">
    <property type="nucleotide sequence ID" value="XM_026816553.1"/>
</dbReference>
<dbReference type="Gene3D" id="3.40.50.10190">
    <property type="entry name" value="BRCT domain"/>
    <property type="match status" value="2"/>
</dbReference>
<dbReference type="InterPro" id="IPR022047">
    <property type="entry name" value="Microcephalin-like"/>
</dbReference>
<dbReference type="CDD" id="cd17751">
    <property type="entry name" value="BRCT_microcephalin_rpt3"/>
    <property type="match status" value="1"/>
</dbReference>
<dbReference type="PANTHER" id="PTHR14625:SF3">
    <property type="entry name" value="MICROCEPHALIN"/>
    <property type="match status" value="1"/>
</dbReference>
<feature type="region of interest" description="Disordered" evidence="1">
    <location>
        <begin position="396"/>
        <end position="449"/>
    </location>
</feature>
<dbReference type="GeneID" id="108628237"/>
<evidence type="ECO:0000313" key="3">
    <source>
        <dbReference type="Proteomes" id="UP000694925"/>
    </source>
</evidence>